<keyword evidence="1" id="KW-1133">Transmembrane helix</keyword>
<dbReference type="EMBL" id="JAGSOH010000165">
    <property type="protein sequence ID" value="MBR7830898.1"/>
    <property type="molecule type" value="Genomic_DNA"/>
</dbReference>
<reference evidence="3" key="1">
    <citation type="submission" date="2021-04" db="EMBL/GenBank/DDBJ databases">
        <title>Genome based classification of Actinospica acidithermotolerans sp. nov., an actinobacterium isolated from an Indonesian hot spring.</title>
        <authorList>
            <person name="Kusuma A.B."/>
            <person name="Putra K.E."/>
            <person name="Nafisah S."/>
            <person name="Loh J."/>
            <person name="Nouioui I."/>
            <person name="Goodfellow M."/>
        </authorList>
    </citation>
    <scope>NUCLEOTIDE SEQUENCE</scope>
    <source>
        <strain evidence="3">MGRD01-02</strain>
    </source>
</reference>
<evidence type="ECO:0000313" key="3">
    <source>
        <dbReference type="EMBL" id="MBR7830898.1"/>
    </source>
</evidence>
<dbReference type="RefSeq" id="WP_212522017.1">
    <property type="nucleotide sequence ID" value="NZ_JAGSOH010000165.1"/>
</dbReference>
<sequence length="126" mass="12974">MNRILTPKRTAIGAGVVLAAVATGLVATYVFDGTESATPLDRFSTVHVDGATALDGRVVAGRILSRYHPLPWVGEKLSTVTCPGGLPARVGASIDCLGSRASGGQITIPVHVTAVSTGSVTWSFDR</sequence>
<evidence type="ECO:0000313" key="4">
    <source>
        <dbReference type="Proteomes" id="UP000676325"/>
    </source>
</evidence>
<protein>
    <submittedName>
        <fullName evidence="3">DUF4333 domain-containing protein</fullName>
    </submittedName>
</protein>
<organism evidence="3 4">
    <name type="scientific">Actinospica acidithermotolerans</name>
    <dbReference type="NCBI Taxonomy" id="2828514"/>
    <lineage>
        <taxon>Bacteria</taxon>
        <taxon>Bacillati</taxon>
        <taxon>Actinomycetota</taxon>
        <taxon>Actinomycetes</taxon>
        <taxon>Catenulisporales</taxon>
        <taxon>Actinospicaceae</taxon>
        <taxon>Actinospica</taxon>
    </lineage>
</organism>
<evidence type="ECO:0000256" key="1">
    <source>
        <dbReference type="SAM" id="Phobius"/>
    </source>
</evidence>
<name>A0A941EI81_9ACTN</name>
<feature type="domain" description="DUF4333" evidence="2">
    <location>
        <begin position="48"/>
        <end position="114"/>
    </location>
</feature>
<keyword evidence="1" id="KW-0812">Transmembrane</keyword>
<evidence type="ECO:0000259" key="2">
    <source>
        <dbReference type="Pfam" id="PF14230"/>
    </source>
</evidence>
<feature type="transmembrane region" description="Helical" evidence="1">
    <location>
        <begin position="12"/>
        <end position="31"/>
    </location>
</feature>
<proteinExistence type="predicted"/>
<keyword evidence="4" id="KW-1185">Reference proteome</keyword>
<comment type="caution">
    <text evidence="3">The sequence shown here is derived from an EMBL/GenBank/DDBJ whole genome shotgun (WGS) entry which is preliminary data.</text>
</comment>
<dbReference type="InterPro" id="IPR025637">
    <property type="entry name" value="DUF4333"/>
</dbReference>
<dbReference type="Pfam" id="PF14230">
    <property type="entry name" value="DUF4333"/>
    <property type="match status" value="1"/>
</dbReference>
<dbReference type="AlphaFoldDB" id="A0A941EI81"/>
<keyword evidence="1" id="KW-0472">Membrane</keyword>
<gene>
    <name evidence="3" type="ORF">KDK95_31630</name>
</gene>
<dbReference type="Proteomes" id="UP000676325">
    <property type="component" value="Unassembled WGS sequence"/>
</dbReference>
<accession>A0A941EI81</accession>